<keyword evidence="3" id="KW-0677">Repeat</keyword>
<comment type="similarity">
    <text evidence="1">Belongs to the transferase hexapeptide repeat family.</text>
</comment>
<name>A0ABT0PJF6_9GAMM</name>
<evidence type="ECO:0000256" key="3">
    <source>
        <dbReference type="ARBA" id="ARBA00022737"/>
    </source>
</evidence>
<dbReference type="SUPFAM" id="SSF51161">
    <property type="entry name" value="Trimeric LpxA-like enzymes"/>
    <property type="match status" value="1"/>
</dbReference>
<keyword evidence="4" id="KW-0012">Acyltransferase</keyword>
<proteinExistence type="inferred from homology"/>
<evidence type="ECO:0000313" key="5">
    <source>
        <dbReference type="EMBL" id="MCL6271500.1"/>
    </source>
</evidence>
<dbReference type="PANTHER" id="PTHR23416">
    <property type="entry name" value="SIALIC ACID SYNTHASE-RELATED"/>
    <property type="match status" value="1"/>
</dbReference>
<comment type="caution">
    <text evidence="5">The sequence shown here is derived from an EMBL/GenBank/DDBJ whole genome shotgun (WGS) entry which is preliminary data.</text>
</comment>
<organism evidence="5 6">
    <name type="scientific">Parendozoicomonas callyspongiae</name>
    <dbReference type="NCBI Taxonomy" id="2942213"/>
    <lineage>
        <taxon>Bacteria</taxon>
        <taxon>Pseudomonadati</taxon>
        <taxon>Pseudomonadota</taxon>
        <taxon>Gammaproteobacteria</taxon>
        <taxon>Oceanospirillales</taxon>
        <taxon>Endozoicomonadaceae</taxon>
        <taxon>Parendozoicomonas</taxon>
    </lineage>
</organism>
<reference evidence="5 6" key="1">
    <citation type="submission" date="2022-05" db="EMBL/GenBank/DDBJ databases">
        <authorList>
            <person name="Park J.-S."/>
        </authorList>
    </citation>
    <scope>NUCLEOTIDE SEQUENCE [LARGE SCALE GENOMIC DNA]</scope>
    <source>
        <strain evidence="5 6">2012CJ34-2</strain>
    </source>
</reference>
<keyword evidence="2" id="KW-0808">Transferase</keyword>
<evidence type="ECO:0000313" key="6">
    <source>
        <dbReference type="Proteomes" id="UP001203338"/>
    </source>
</evidence>
<dbReference type="Proteomes" id="UP001203338">
    <property type="component" value="Unassembled WGS sequence"/>
</dbReference>
<gene>
    <name evidence="5" type="ORF">M3P05_16395</name>
</gene>
<evidence type="ECO:0000256" key="1">
    <source>
        <dbReference type="ARBA" id="ARBA00007274"/>
    </source>
</evidence>
<dbReference type="PROSITE" id="PS00101">
    <property type="entry name" value="HEXAPEP_TRANSFERASES"/>
    <property type="match status" value="1"/>
</dbReference>
<dbReference type="RefSeq" id="WP_249701118.1">
    <property type="nucleotide sequence ID" value="NZ_JAMFLX010000026.1"/>
</dbReference>
<dbReference type="EMBL" id="JAMFLX010000026">
    <property type="protein sequence ID" value="MCL6271500.1"/>
    <property type="molecule type" value="Genomic_DNA"/>
</dbReference>
<sequence length="106" mass="10971">MGEEGFLNFNCSVLDNAPVTIGKRVMIGPNTQIYIAAHDLDPVLRAEGMEKALAVTIEDDVWIGGGAIILPGVTVGIETIVGAGSVVTKDVPAGARVLGNSARKIN</sequence>
<dbReference type="InterPro" id="IPR001451">
    <property type="entry name" value="Hexapep"/>
</dbReference>
<dbReference type="Gene3D" id="2.160.10.10">
    <property type="entry name" value="Hexapeptide repeat proteins"/>
    <property type="match status" value="1"/>
</dbReference>
<evidence type="ECO:0000256" key="2">
    <source>
        <dbReference type="ARBA" id="ARBA00022679"/>
    </source>
</evidence>
<evidence type="ECO:0008006" key="7">
    <source>
        <dbReference type="Google" id="ProtNLM"/>
    </source>
</evidence>
<accession>A0ABT0PJF6</accession>
<dbReference type="InterPro" id="IPR051159">
    <property type="entry name" value="Hexapeptide_acetyltransf"/>
</dbReference>
<dbReference type="InterPro" id="IPR018357">
    <property type="entry name" value="Hexapep_transf_CS"/>
</dbReference>
<dbReference type="InterPro" id="IPR011004">
    <property type="entry name" value="Trimer_LpxA-like_sf"/>
</dbReference>
<evidence type="ECO:0000256" key="4">
    <source>
        <dbReference type="ARBA" id="ARBA00023315"/>
    </source>
</evidence>
<keyword evidence="6" id="KW-1185">Reference proteome</keyword>
<dbReference type="PANTHER" id="PTHR23416:SF23">
    <property type="entry name" value="ACETYLTRANSFERASE C18B11.09C-RELATED"/>
    <property type="match status" value="1"/>
</dbReference>
<protein>
    <recommendedName>
        <fullName evidence="7">Maltose O-acetyltransferase</fullName>
    </recommendedName>
</protein>
<dbReference type="Pfam" id="PF00132">
    <property type="entry name" value="Hexapep"/>
    <property type="match status" value="1"/>
</dbReference>